<gene>
    <name evidence="2" type="ORF">GMARGA_LOCUS43953</name>
</gene>
<name>A0ABN7XJH2_GIGMA</name>
<accession>A0ABN7XJH2</accession>
<evidence type="ECO:0000313" key="2">
    <source>
        <dbReference type="EMBL" id="CAG8855132.1"/>
    </source>
</evidence>
<keyword evidence="1" id="KW-0472">Membrane</keyword>
<evidence type="ECO:0000313" key="3">
    <source>
        <dbReference type="Proteomes" id="UP000789901"/>
    </source>
</evidence>
<feature type="transmembrane region" description="Helical" evidence="1">
    <location>
        <begin position="72"/>
        <end position="96"/>
    </location>
</feature>
<feature type="non-terminal residue" evidence="2">
    <location>
        <position position="109"/>
    </location>
</feature>
<dbReference type="EMBL" id="CAJVQB010146194">
    <property type="protein sequence ID" value="CAG8855132.1"/>
    <property type="molecule type" value="Genomic_DNA"/>
</dbReference>
<proteinExistence type="predicted"/>
<reference evidence="2 3" key="1">
    <citation type="submission" date="2021-06" db="EMBL/GenBank/DDBJ databases">
        <authorList>
            <person name="Kallberg Y."/>
            <person name="Tangrot J."/>
            <person name="Rosling A."/>
        </authorList>
    </citation>
    <scope>NUCLEOTIDE SEQUENCE [LARGE SCALE GENOMIC DNA]</scope>
    <source>
        <strain evidence="2 3">120-4 pot B 10/14</strain>
    </source>
</reference>
<sequence length="109" mass="12411">MSIYYTSLCLFESPKILINEFFQEQTNEYIEYFESLSTPGMIFFMGFLILYQILFLLSYFSRDTPTPKIIAIIILLFPVIIICSLGSSGCVLASWIKLAILLSKEGLDG</sequence>
<evidence type="ECO:0000256" key="1">
    <source>
        <dbReference type="SAM" id="Phobius"/>
    </source>
</evidence>
<keyword evidence="1" id="KW-1133">Transmembrane helix</keyword>
<keyword evidence="1" id="KW-0812">Transmembrane</keyword>
<feature type="transmembrane region" description="Helical" evidence="1">
    <location>
        <begin position="41"/>
        <end position="60"/>
    </location>
</feature>
<organism evidence="2 3">
    <name type="scientific">Gigaspora margarita</name>
    <dbReference type="NCBI Taxonomy" id="4874"/>
    <lineage>
        <taxon>Eukaryota</taxon>
        <taxon>Fungi</taxon>
        <taxon>Fungi incertae sedis</taxon>
        <taxon>Mucoromycota</taxon>
        <taxon>Glomeromycotina</taxon>
        <taxon>Glomeromycetes</taxon>
        <taxon>Diversisporales</taxon>
        <taxon>Gigasporaceae</taxon>
        <taxon>Gigaspora</taxon>
    </lineage>
</organism>
<keyword evidence="3" id="KW-1185">Reference proteome</keyword>
<comment type="caution">
    <text evidence="2">The sequence shown here is derived from an EMBL/GenBank/DDBJ whole genome shotgun (WGS) entry which is preliminary data.</text>
</comment>
<protein>
    <submittedName>
        <fullName evidence="2">41366_t:CDS:1</fullName>
    </submittedName>
</protein>
<dbReference type="Proteomes" id="UP000789901">
    <property type="component" value="Unassembled WGS sequence"/>
</dbReference>